<dbReference type="AlphaFoldDB" id="Q6IKH2"/>
<reference evidence="2" key="1">
    <citation type="journal article" date="2003" name="Genome Biol.">
        <title>An integrated gene annotation and transcriptional profiling approach towards the full gene content of the Drosophila genome.</title>
        <authorList>
            <person name="Hild M."/>
            <person name="Beckmann B."/>
            <person name="Haas S.A."/>
            <person name="Koch B."/>
            <person name="Solovyev V."/>
            <person name="Busold C."/>
            <person name="Fellenberg K."/>
            <person name="Boutros M."/>
            <person name="Vingron M."/>
            <person name="Sauer F."/>
            <person name="Hoheisel J.D."/>
            <person name="Paro R."/>
        </authorList>
    </citation>
    <scope>NUCLEOTIDE SEQUENCE</scope>
</reference>
<evidence type="ECO:0000256" key="1">
    <source>
        <dbReference type="SAM" id="SignalP"/>
    </source>
</evidence>
<keyword evidence="1" id="KW-0732">Signal</keyword>
<sequence>MPQKRKAHVLSVCRLLGLHLVCPHSAGSDATQLAKCHANNGEAKENTQKWKPVPQPPVGESFPIEMVMAIPMILANAPTTVASSSN</sequence>
<proteinExistence type="predicted"/>
<accession>Q6IKH2</accession>
<protein>
    <submittedName>
        <fullName evidence="2">HDC12480</fullName>
    </submittedName>
</protein>
<feature type="chain" id="PRO_5004275312" evidence="1">
    <location>
        <begin position="29"/>
        <end position="86"/>
    </location>
</feature>
<evidence type="ECO:0000313" key="2">
    <source>
        <dbReference type="EMBL" id="DAA03900.1"/>
    </source>
</evidence>
<dbReference type="EMBL" id="BK002394">
    <property type="protein sequence ID" value="DAA03900.1"/>
    <property type="molecule type" value="Genomic_DNA"/>
</dbReference>
<name>Q6IKH2_DROME</name>
<organism evidence="2">
    <name type="scientific">Drosophila melanogaster</name>
    <name type="common">Fruit fly</name>
    <dbReference type="NCBI Taxonomy" id="7227"/>
    <lineage>
        <taxon>Eukaryota</taxon>
        <taxon>Metazoa</taxon>
        <taxon>Ecdysozoa</taxon>
        <taxon>Arthropoda</taxon>
        <taxon>Hexapoda</taxon>
        <taxon>Insecta</taxon>
        <taxon>Pterygota</taxon>
        <taxon>Neoptera</taxon>
        <taxon>Endopterygota</taxon>
        <taxon>Diptera</taxon>
        <taxon>Brachycera</taxon>
        <taxon>Muscomorpha</taxon>
        <taxon>Ephydroidea</taxon>
        <taxon>Drosophilidae</taxon>
        <taxon>Drosophila</taxon>
        <taxon>Sophophora</taxon>
    </lineage>
</organism>
<gene>
    <name evidence="2" type="ORF">HDC12480</name>
</gene>
<feature type="signal peptide" evidence="1">
    <location>
        <begin position="1"/>
        <end position="28"/>
    </location>
</feature>